<comment type="caution">
    <text evidence="2">The sequence shown here is derived from an EMBL/GenBank/DDBJ whole genome shotgun (WGS) entry which is preliminary data.</text>
</comment>
<reference evidence="2" key="1">
    <citation type="submission" date="2018-04" db="EMBL/GenBank/DDBJ databases">
        <title>Whole genome sequencing of Hypsizygus marmoreus.</title>
        <authorList>
            <person name="Choi I.-G."/>
            <person name="Min B."/>
            <person name="Kim J.-G."/>
            <person name="Kim S."/>
            <person name="Oh Y.-L."/>
            <person name="Kong W.-S."/>
            <person name="Park H."/>
            <person name="Jeong J."/>
            <person name="Song E.-S."/>
        </authorList>
    </citation>
    <scope>NUCLEOTIDE SEQUENCE [LARGE SCALE GENOMIC DNA]</scope>
    <source>
        <strain evidence="2">51987-8</strain>
    </source>
</reference>
<protein>
    <submittedName>
        <fullName evidence="2">Uncharacterized protein</fullName>
    </submittedName>
</protein>
<proteinExistence type="predicted"/>
<dbReference type="InParanoid" id="A0A369K6H8"/>
<dbReference type="EMBL" id="LUEZ02000029">
    <property type="protein sequence ID" value="RDB26496.1"/>
    <property type="molecule type" value="Genomic_DNA"/>
</dbReference>
<evidence type="ECO:0000313" key="2">
    <source>
        <dbReference type="EMBL" id="RDB26496.1"/>
    </source>
</evidence>
<dbReference type="Proteomes" id="UP000076154">
    <property type="component" value="Unassembled WGS sequence"/>
</dbReference>
<keyword evidence="1" id="KW-1133">Transmembrane helix</keyword>
<sequence length="98" mass="11103">MAVVIVVDIVVLVLWLVIVVVETRVDTERCLRVTIGRGKPELDLRFEVPRPSTSADSETLRQDKAKLLCDRRMGCQSVTSHRYSHFFAYEALSPSTPE</sequence>
<keyword evidence="1" id="KW-0812">Transmembrane</keyword>
<feature type="transmembrane region" description="Helical" evidence="1">
    <location>
        <begin position="6"/>
        <end position="25"/>
    </location>
</feature>
<evidence type="ECO:0000313" key="3">
    <source>
        <dbReference type="Proteomes" id="UP000076154"/>
    </source>
</evidence>
<dbReference type="AlphaFoldDB" id="A0A369K6H8"/>
<evidence type="ECO:0000256" key="1">
    <source>
        <dbReference type="SAM" id="Phobius"/>
    </source>
</evidence>
<name>A0A369K6H8_HYPMA</name>
<accession>A0A369K6H8</accession>
<organism evidence="2 3">
    <name type="scientific">Hypsizygus marmoreus</name>
    <name type="common">White beech mushroom</name>
    <name type="synonym">Agaricus marmoreus</name>
    <dbReference type="NCBI Taxonomy" id="39966"/>
    <lineage>
        <taxon>Eukaryota</taxon>
        <taxon>Fungi</taxon>
        <taxon>Dikarya</taxon>
        <taxon>Basidiomycota</taxon>
        <taxon>Agaricomycotina</taxon>
        <taxon>Agaricomycetes</taxon>
        <taxon>Agaricomycetidae</taxon>
        <taxon>Agaricales</taxon>
        <taxon>Tricholomatineae</taxon>
        <taxon>Lyophyllaceae</taxon>
        <taxon>Hypsizygus</taxon>
    </lineage>
</organism>
<keyword evidence="3" id="KW-1185">Reference proteome</keyword>
<keyword evidence="1" id="KW-0472">Membrane</keyword>
<gene>
    <name evidence="2" type="ORF">Hypma_005625</name>
</gene>